<sequence>MAETPPTPLQNIRAQGLTARMYNAMLIVSPWSMMTKEQYDYVSLNVGEIIADLNAEATAAGNTNLCGYGVYYVTEVAANNYVSWYIPENMREAMGYQEASWREPINKAHGRPLGA</sequence>
<gene>
    <name evidence="1" type="ORF">NM686_015225</name>
</gene>
<reference evidence="1" key="1">
    <citation type="submission" date="2022-11" db="EMBL/GenBank/DDBJ databases">
        <title>Methylomonas rapida sp. nov., Carotenoid-Producing Obligate Methanotrophs with High Growth Characteristics and Biotechnological Potential.</title>
        <authorList>
            <person name="Tikhonova E.N."/>
            <person name="Suleimanov R.Z."/>
            <person name="Miroshnikov K."/>
            <person name="Oshkin I.Y."/>
            <person name="Belova S.E."/>
            <person name="Danilova O.V."/>
            <person name="Ashikhmin A."/>
            <person name="Konopkin A."/>
            <person name="But S.Y."/>
            <person name="Khmelenina V.N."/>
            <person name="Kuznetsov N."/>
            <person name="Pimenov N.V."/>
            <person name="Dedysh S.N."/>
        </authorList>
    </citation>
    <scope>NUCLEOTIDE SEQUENCE</scope>
    <source>
        <strain evidence="1">MP1</strain>
    </source>
</reference>
<name>A0ABY7GEK4_9GAMM</name>
<accession>A0ABY7GEK4</accession>
<dbReference type="RefSeq" id="WP_255188709.1">
    <property type="nucleotide sequence ID" value="NZ_CP113517.1"/>
</dbReference>
<organism evidence="1 2">
    <name type="scientific">Methylomonas rapida</name>
    <dbReference type="NCBI Taxonomy" id="2963939"/>
    <lineage>
        <taxon>Bacteria</taxon>
        <taxon>Pseudomonadati</taxon>
        <taxon>Pseudomonadota</taxon>
        <taxon>Gammaproteobacteria</taxon>
        <taxon>Methylococcales</taxon>
        <taxon>Methylococcaceae</taxon>
        <taxon>Methylomonas</taxon>
    </lineage>
</organism>
<dbReference type="EMBL" id="CP113517">
    <property type="protein sequence ID" value="WAR43722.1"/>
    <property type="molecule type" value="Genomic_DNA"/>
</dbReference>
<evidence type="ECO:0000313" key="2">
    <source>
        <dbReference type="Proteomes" id="UP001162780"/>
    </source>
</evidence>
<protein>
    <submittedName>
        <fullName evidence="1">Uncharacterized protein</fullName>
    </submittedName>
</protein>
<evidence type="ECO:0000313" key="1">
    <source>
        <dbReference type="EMBL" id="WAR43722.1"/>
    </source>
</evidence>
<proteinExistence type="predicted"/>
<keyword evidence="2" id="KW-1185">Reference proteome</keyword>
<dbReference type="Proteomes" id="UP001162780">
    <property type="component" value="Chromosome"/>
</dbReference>